<dbReference type="GO" id="GO:0043022">
    <property type="term" value="F:ribosome binding"/>
    <property type="evidence" value="ECO:0007669"/>
    <property type="project" value="InterPro"/>
</dbReference>
<evidence type="ECO:0000256" key="9">
    <source>
        <dbReference type="SAM" id="Phobius"/>
    </source>
</evidence>
<keyword evidence="7 9" id="KW-0472">Membrane</keyword>
<dbReference type="InterPro" id="IPR043604">
    <property type="entry name" value="DUF883_N"/>
</dbReference>
<evidence type="ECO:0000256" key="8">
    <source>
        <dbReference type="SAM" id="MobiDB-lite"/>
    </source>
</evidence>
<evidence type="ECO:0000259" key="10">
    <source>
        <dbReference type="Pfam" id="PF05957"/>
    </source>
</evidence>
<feature type="compositionally biased region" description="Basic and acidic residues" evidence="8">
    <location>
        <begin position="8"/>
        <end position="22"/>
    </location>
</feature>
<dbReference type="InterPro" id="IPR010279">
    <property type="entry name" value="YqjD/ElaB"/>
</dbReference>
<feature type="domain" description="DUF883" evidence="10">
    <location>
        <begin position="17"/>
        <end position="64"/>
    </location>
</feature>
<evidence type="ECO:0000313" key="12">
    <source>
        <dbReference type="EMBL" id="SOC55859.1"/>
    </source>
</evidence>
<feature type="domain" description="DUF883" evidence="11">
    <location>
        <begin position="82"/>
        <end position="110"/>
    </location>
</feature>
<evidence type="ECO:0000259" key="11">
    <source>
        <dbReference type="Pfam" id="PF19029"/>
    </source>
</evidence>
<dbReference type="InterPro" id="IPR043605">
    <property type="entry name" value="DUF883_C"/>
</dbReference>
<reference evidence="12 13" key="1">
    <citation type="submission" date="2017-08" db="EMBL/GenBank/DDBJ databases">
        <authorList>
            <person name="de Groot N.N."/>
        </authorList>
    </citation>
    <scope>NUCLEOTIDE SEQUENCE [LARGE SCALE GENOMIC DNA]</scope>
    <source>
        <strain evidence="12 13">USBA 855</strain>
    </source>
</reference>
<dbReference type="PANTHER" id="PTHR35893:SF4">
    <property type="entry name" value="INNER MEMBRANE PROTEIN"/>
    <property type="match status" value="1"/>
</dbReference>
<keyword evidence="3" id="KW-1003">Cell membrane</keyword>
<dbReference type="GO" id="GO:0005886">
    <property type="term" value="C:plasma membrane"/>
    <property type="evidence" value="ECO:0007669"/>
    <property type="project" value="UniProtKB-SubCell"/>
</dbReference>
<evidence type="ECO:0000256" key="5">
    <source>
        <dbReference type="ARBA" id="ARBA00022692"/>
    </source>
</evidence>
<dbReference type="Proteomes" id="UP000219023">
    <property type="component" value="Unassembled WGS sequence"/>
</dbReference>
<dbReference type="PANTHER" id="PTHR35893">
    <property type="entry name" value="INNER MEMBRANE PROTEIN-RELATED"/>
    <property type="match status" value="1"/>
</dbReference>
<dbReference type="EMBL" id="OBQJ01000006">
    <property type="protein sequence ID" value="SOC55859.1"/>
    <property type="molecule type" value="Genomic_DNA"/>
</dbReference>
<dbReference type="RefSeq" id="WP_097023131.1">
    <property type="nucleotide sequence ID" value="NZ_OBQJ01000006.1"/>
</dbReference>
<evidence type="ECO:0000313" key="13">
    <source>
        <dbReference type="Proteomes" id="UP000219023"/>
    </source>
</evidence>
<sequence length="110" mass="12375">MTMQPTGSHRESEASTEQLKDDLRHLSQTVEELVKATADDSRGHITEARERAQQRLSETRAKLEARGEKFYESARDQMDCCDRYVRDNPWTSIGIGAGVGVVIGLLIGRR</sequence>
<dbReference type="Pfam" id="PF05957">
    <property type="entry name" value="DUF883"/>
    <property type="match status" value="1"/>
</dbReference>
<dbReference type="AlphaFoldDB" id="A0A285VP72"/>
<dbReference type="OrthoDB" id="5298386at2"/>
<feature type="region of interest" description="Disordered" evidence="8">
    <location>
        <begin position="1"/>
        <end position="22"/>
    </location>
</feature>
<evidence type="ECO:0000256" key="6">
    <source>
        <dbReference type="ARBA" id="ARBA00022989"/>
    </source>
</evidence>
<feature type="transmembrane region" description="Helical" evidence="9">
    <location>
        <begin position="90"/>
        <end position="108"/>
    </location>
</feature>
<dbReference type="Pfam" id="PF19029">
    <property type="entry name" value="DUF883_C"/>
    <property type="match status" value="1"/>
</dbReference>
<comment type="similarity">
    <text evidence="2">Belongs to the ElaB/YgaM/YqjD family.</text>
</comment>
<comment type="subcellular location">
    <subcellularLocation>
        <location evidence="1">Cell inner membrane</location>
        <topology evidence="1">Single-pass membrane protein</topology>
    </subcellularLocation>
</comment>
<keyword evidence="6 9" id="KW-1133">Transmembrane helix</keyword>
<evidence type="ECO:0000256" key="7">
    <source>
        <dbReference type="ARBA" id="ARBA00023136"/>
    </source>
</evidence>
<organism evidence="12 13">
    <name type="scientific">Chromohalobacter canadensis</name>
    <dbReference type="NCBI Taxonomy" id="141389"/>
    <lineage>
        <taxon>Bacteria</taxon>
        <taxon>Pseudomonadati</taxon>
        <taxon>Pseudomonadota</taxon>
        <taxon>Gammaproteobacteria</taxon>
        <taxon>Oceanospirillales</taxon>
        <taxon>Halomonadaceae</taxon>
        <taxon>Chromohalobacter</taxon>
    </lineage>
</organism>
<keyword evidence="5 9" id="KW-0812">Transmembrane</keyword>
<proteinExistence type="inferred from homology"/>
<keyword evidence="4" id="KW-0997">Cell inner membrane</keyword>
<protein>
    <submittedName>
        <fullName evidence="12">Membrane-anchored ribosome-binding protein, inhibits growth in stationary phase, ElaB/YqjD/DUF883 family</fullName>
    </submittedName>
</protein>
<accession>A0A285VP72</accession>
<name>A0A285VP72_9GAMM</name>
<evidence type="ECO:0000256" key="4">
    <source>
        <dbReference type="ARBA" id="ARBA00022519"/>
    </source>
</evidence>
<evidence type="ECO:0000256" key="1">
    <source>
        <dbReference type="ARBA" id="ARBA00004377"/>
    </source>
</evidence>
<gene>
    <name evidence="12" type="ORF">SAMN05421509_10611</name>
</gene>
<evidence type="ECO:0000256" key="3">
    <source>
        <dbReference type="ARBA" id="ARBA00022475"/>
    </source>
</evidence>
<evidence type="ECO:0000256" key="2">
    <source>
        <dbReference type="ARBA" id="ARBA00010423"/>
    </source>
</evidence>